<keyword evidence="1" id="KW-1133">Transmembrane helix</keyword>
<feature type="transmembrane region" description="Helical" evidence="1">
    <location>
        <begin position="112"/>
        <end position="131"/>
    </location>
</feature>
<dbReference type="InterPro" id="IPR038728">
    <property type="entry name" value="YkvI-like"/>
</dbReference>
<proteinExistence type="predicted"/>
<organism evidence="2 3">
    <name type="scientific">Corynebacterium uropygiale</name>
    <dbReference type="NCBI Taxonomy" id="1775911"/>
    <lineage>
        <taxon>Bacteria</taxon>
        <taxon>Bacillati</taxon>
        <taxon>Actinomycetota</taxon>
        <taxon>Actinomycetes</taxon>
        <taxon>Mycobacteriales</taxon>
        <taxon>Corynebacteriaceae</taxon>
        <taxon>Corynebacterium</taxon>
    </lineage>
</organism>
<sequence>MRNVISIALAFIGLIVGAGFATGQEMVQYFISFGTVGLWGTLIAGLMIAITGIVILQLGSYYLADEHQSVFRSATYTWVAWLLDIAVMITLFALGFVMLAGAGSTISQQFGGPSWIGSTIMVVLIIVTGLLDVEKVSKIIGGLTPFVILVVLVAFIYTMFHMPSDWSHLDQLAQQTEPPIRPWWLSAINYAGLDLILAVSMVLVIGGSYINPKDTGRGGLLGGAIFTILMLLSSITLFLNMDEIQGSSVPMLQIFQNMNGWASYLVVWVVYGMIYNTCIGMFYALGRRISVKDQSKFRVRYIVLCLVGYAISFVGFKVLMEYVYPVLGYLGAIMVVVLVASYLKDRPKISAETERRVRLRSLFLRSARSGRRLSRKERREVRAMLHASNIDEKQLRDTVREEVREELEEERDSTETDKE</sequence>
<keyword evidence="1" id="KW-0812">Transmembrane</keyword>
<feature type="transmembrane region" description="Helical" evidence="1">
    <location>
        <begin position="183"/>
        <end position="206"/>
    </location>
</feature>
<feature type="transmembrane region" description="Helical" evidence="1">
    <location>
        <begin position="297"/>
        <end position="316"/>
    </location>
</feature>
<feature type="transmembrane region" description="Helical" evidence="1">
    <location>
        <begin position="76"/>
        <end position="100"/>
    </location>
</feature>
<keyword evidence="3" id="KW-1185">Reference proteome</keyword>
<dbReference type="PANTHER" id="PTHR37814:SF1">
    <property type="entry name" value="MEMBRANE PROTEIN"/>
    <property type="match status" value="1"/>
</dbReference>
<evidence type="ECO:0000313" key="2">
    <source>
        <dbReference type="EMBL" id="MCF4007011.1"/>
    </source>
</evidence>
<accession>A0A9X1TZK7</accession>
<evidence type="ECO:0000256" key="1">
    <source>
        <dbReference type="SAM" id="Phobius"/>
    </source>
</evidence>
<protein>
    <recommendedName>
        <fullName evidence="4">Membrane protein YkvI</fullName>
    </recommendedName>
</protein>
<feature type="transmembrane region" description="Helical" evidence="1">
    <location>
        <begin position="143"/>
        <end position="163"/>
    </location>
</feature>
<dbReference type="EMBL" id="JAKGSI010000003">
    <property type="protein sequence ID" value="MCF4007011.1"/>
    <property type="molecule type" value="Genomic_DNA"/>
</dbReference>
<feature type="transmembrane region" description="Helical" evidence="1">
    <location>
        <begin position="218"/>
        <end position="241"/>
    </location>
</feature>
<dbReference type="PANTHER" id="PTHR37814">
    <property type="entry name" value="CONSERVED MEMBRANE PROTEIN"/>
    <property type="match status" value="1"/>
</dbReference>
<feature type="transmembrane region" description="Helical" evidence="1">
    <location>
        <begin position="261"/>
        <end position="285"/>
    </location>
</feature>
<dbReference type="AlphaFoldDB" id="A0A9X1TZK7"/>
<comment type="caution">
    <text evidence="2">The sequence shown here is derived from an EMBL/GenBank/DDBJ whole genome shotgun (WGS) entry which is preliminary data.</text>
</comment>
<dbReference type="Proteomes" id="UP001139336">
    <property type="component" value="Unassembled WGS sequence"/>
</dbReference>
<gene>
    <name evidence="2" type="ORF">L1O03_07440</name>
</gene>
<name>A0A9X1TZK7_9CORY</name>
<reference evidence="2" key="1">
    <citation type="submission" date="2022-01" db="EMBL/GenBank/DDBJ databases">
        <title>Corynebacterium sp. nov isolated from isolated from the feces of the greater white-fronted geese (Anser albifrons) at Poyang Lake, PR China.</title>
        <authorList>
            <person name="Liu Q."/>
        </authorList>
    </citation>
    <scope>NUCLEOTIDE SEQUENCE</scope>
    <source>
        <strain evidence="2">JCM 32435</strain>
    </source>
</reference>
<feature type="transmembrane region" description="Helical" evidence="1">
    <location>
        <begin position="322"/>
        <end position="343"/>
    </location>
</feature>
<dbReference type="RefSeq" id="WP_236119081.1">
    <property type="nucleotide sequence ID" value="NZ_JAKGSI010000003.1"/>
</dbReference>
<evidence type="ECO:0008006" key="4">
    <source>
        <dbReference type="Google" id="ProtNLM"/>
    </source>
</evidence>
<feature type="transmembrane region" description="Helical" evidence="1">
    <location>
        <begin position="39"/>
        <end position="64"/>
    </location>
</feature>
<keyword evidence="1" id="KW-0472">Membrane</keyword>
<evidence type="ECO:0000313" key="3">
    <source>
        <dbReference type="Proteomes" id="UP001139336"/>
    </source>
</evidence>